<gene>
    <name evidence="1" type="ORF">CspeluHIS016_0103980</name>
</gene>
<dbReference type="Proteomes" id="UP001222932">
    <property type="component" value="Unassembled WGS sequence"/>
</dbReference>
<name>A0AAD3Y9H5_9TREE</name>
<evidence type="ECO:0000313" key="1">
    <source>
        <dbReference type="EMBL" id="GMK53812.1"/>
    </source>
</evidence>
<reference evidence="1" key="2">
    <citation type="submission" date="2023-06" db="EMBL/GenBank/DDBJ databases">
        <authorList>
            <person name="Kobayashi Y."/>
            <person name="Kayamori A."/>
            <person name="Aoki K."/>
            <person name="Shiwa Y."/>
            <person name="Fujita N."/>
            <person name="Sugita T."/>
            <person name="Iwasaki W."/>
            <person name="Tanaka N."/>
            <person name="Takashima M."/>
        </authorList>
    </citation>
    <scope>NUCLEOTIDE SEQUENCE</scope>
    <source>
        <strain evidence="1">HIS016</strain>
    </source>
</reference>
<protein>
    <submittedName>
        <fullName evidence="1">Uncharacterized protein</fullName>
    </submittedName>
</protein>
<keyword evidence="2" id="KW-1185">Reference proteome</keyword>
<dbReference type="EMBL" id="BTCM01000001">
    <property type="protein sequence ID" value="GMK53812.1"/>
    <property type="molecule type" value="Genomic_DNA"/>
</dbReference>
<evidence type="ECO:0000313" key="2">
    <source>
        <dbReference type="Proteomes" id="UP001222932"/>
    </source>
</evidence>
<accession>A0AAD3Y9H5</accession>
<dbReference type="AlphaFoldDB" id="A0AAD3Y9H5"/>
<sequence>MAAIPLDTYPHILDSILAHAPYASLLALRTASRELRDRVDAHFVAHIAFFGPDICGALKGQQVRIPRAEWWDVPAVADAVRLVDICGTRQRLTLQPEHLCWCGGKAGDPRAAKLHRVQLVRKWTTVHWCPAIASPRCVVFVSELPTTYRVEPLYAPTVVFYCAPRKLWCRGVGYNQVVIRAQPSARNATDPSVLCLDIAEAICVAEGVTLVGFDELSFLRAWAGDKDLRTKIKDNVAKGLTFERFVDEDEAPGIVEQYLRIITEDEYRAETGEEMFALETFMFAPTADTWPQPRLVGGSAEESDQIAVA</sequence>
<comment type="caution">
    <text evidence="1">The sequence shown here is derived from an EMBL/GenBank/DDBJ whole genome shotgun (WGS) entry which is preliminary data.</text>
</comment>
<reference evidence="1" key="1">
    <citation type="journal article" date="2023" name="BMC Genomics">
        <title>Chromosome-level genome assemblies of Cutaneotrichosporon spp. (Trichosporonales, Basidiomycota) reveal imbalanced evolution between nucleotide sequences and chromosome synteny.</title>
        <authorList>
            <person name="Kobayashi Y."/>
            <person name="Kayamori A."/>
            <person name="Aoki K."/>
            <person name="Shiwa Y."/>
            <person name="Matsutani M."/>
            <person name="Fujita N."/>
            <person name="Sugita T."/>
            <person name="Iwasaki W."/>
            <person name="Tanaka N."/>
            <person name="Takashima M."/>
        </authorList>
    </citation>
    <scope>NUCLEOTIDE SEQUENCE</scope>
    <source>
        <strain evidence="1">HIS016</strain>
    </source>
</reference>
<proteinExistence type="predicted"/>
<organism evidence="1 2">
    <name type="scientific">Cutaneotrichosporon spelunceum</name>
    <dbReference type="NCBI Taxonomy" id="1672016"/>
    <lineage>
        <taxon>Eukaryota</taxon>
        <taxon>Fungi</taxon>
        <taxon>Dikarya</taxon>
        <taxon>Basidiomycota</taxon>
        <taxon>Agaricomycotina</taxon>
        <taxon>Tremellomycetes</taxon>
        <taxon>Trichosporonales</taxon>
        <taxon>Trichosporonaceae</taxon>
        <taxon>Cutaneotrichosporon</taxon>
    </lineage>
</organism>